<evidence type="ECO:0000259" key="2">
    <source>
        <dbReference type="Pfam" id="PF00582"/>
    </source>
</evidence>
<comment type="similarity">
    <text evidence="1">Belongs to the universal stress protein A family.</text>
</comment>
<feature type="domain" description="UspA" evidence="2">
    <location>
        <begin position="150"/>
        <end position="268"/>
    </location>
</feature>
<dbReference type="Proteomes" id="UP000594873">
    <property type="component" value="Chromosome"/>
</dbReference>
<dbReference type="SUPFAM" id="SSF52402">
    <property type="entry name" value="Adenine nucleotide alpha hydrolases-like"/>
    <property type="match status" value="2"/>
</dbReference>
<evidence type="ECO:0000256" key="1">
    <source>
        <dbReference type="ARBA" id="ARBA00008791"/>
    </source>
</evidence>
<reference evidence="3 4" key="1">
    <citation type="submission" date="2020-11" db="EMBL/GenBank/DDBJ databases">
        <title>Genome seq and assembly of Sphingosinicella sp.</title>
        <authorList>
            <person name="Chhetri G."/>
        </authorList>
    </citation>
    <scope>NUCLEOTIDE SEQUENCE [LARGE SCALE GENOMIC DNA]</scope>
    <source>
        <strain evidence="3 4">UDD2</strain>
    </source>
</reference>
<dbReference type="PRINTS" id="PR01438">
    <property type="entry name" value="UNVRSLSTRESS"/>
</dbReference>
<dbReference type="Pfam" id="PF00582">
    <property type="entry name" value="Usp"/>
    <property type="match status" value="1"/>
</dbReference>
<dbReference type="CDD" id="cd00293">
    <property type="entry name" value="USP-like"/>
    <property type="match status" value="1"/>
</dbReference>
<protein>
    <submittedName>
        <fullName evidence="3">Universal stress protein</fullName>
    </submittedName>
</protein>
<dbReference type="EMBL" id="CP065592">
    <property type="protein sequence ID" value="QPQ54965.1"/>
    <property type="molecule type" value="Genomic_DNA"/>
</dbReference>
<dbReference type="KEGG" id="sflv:IC614_11750"/>
<dbReference type="PANTHER" id="PTHR46268">
    <property type="entry name" value="STRESS RESPONSE PROTEIN NHAX"/>
    <property type="match status" value="1"/>
</dbReference>
<dbReference type="AlphaFoldDB" id="A0A7T2GJG2"/>
<dbReference type="InterPro" id="IPR006016">
    <property type="entry name" value="UspA"/>
</dbReference>
<name>A0A7T2GJG2_9SPHN</name>
<evidence type="ECO:0000313" key="4">
    <source>
        <dbReference type="Proteomes" id="UP000594873"/>
    </source>
</evidence>
<evidence type="ECO:0000313" key="3">
    <source>
        <dbReference type="EMBL" id="QPQ54965.1"/>
    </source>
</evidence>
<sequence>MRSILLHVYDDTGFESRFQAALDLTRAFGGHITCLHATPFEDYLITDPLVAAAMPEEFSTKIRDIRLALQHRIEDRLHGEGVSWDWVHRDELLSTALIRYSMLSDVVVITRADRALFQDEPRPIAAAVAMSARAPVLAIPGAQLGFDAGKPVIIAWNGSPEGAAALRGALPLLQRASDVHLVEVEEKERLYPRDLAARYLSRHDVHVCIVERQADRGDIAAALRSAAAEIGAGLIVMGAFGHSRLREFLLGGVTADLLCECEVPLLLAH</sequence>
<gene>
    <name evidence="3" type="ORF">IC614_11750</name>
</gene>
<organism evidence="3 4">
    <name type="scientific">Allosphingosinicella flava</name>
    <dbReference type="NCBI Taxonomy" id="2771430"/>
    <lineage>
        <taxon>Bacteria</taxon>
        <taxon>Pseudomonadati</taxon>
        <taxon>Pseudomonadota</taxon>
        <taxon>Alphaproteobacteria</taxon>
        <taxon>Sphingomonadales</taxon>
        <taxon>Sphingomonadaceae</taxon>
        <taxon>Allosphingosinicella</taxon>
    </lineage>
</organism>
<keyword evidence="4" id="KW-1185">Reference proteome</keyword>
<dbReference type="PANTHER" id="PTHR46268:SF15">
    <property type="entry name" value="UNIVERSAL STRESS PROTEIN HP_0031"/>
    <property type="match status" value="1"/>
</dbReference>
<dbReference type="RefSeq" id="WP_200971641.1">
    <property type="nucleotide sequence ID" value="NZ_CP065592.1"/>
</dbReference>
<proteinExistence type="inferred from homology"/>
<accession>A0A7T2GJG2</accession>
<dbReference type="Gene3D" id="3.40.50.12370">
    <property type="match status" value="1"/>
</dbReference>
<dbReference type="InterPro" id="IPR006015">
    <property type="entry name" value="Universal_stress_UspA"/>
</dbReference>